<comment type="caution">
    <text evidence="3">The sequence shown here is derived from an EMBL/GenBank/DDBJ whole genome shotgun (WGS) entry which is preliminary data.</text>
</comment>
<protein>
    <recommendedName>
        <fullName evidence="2">RIN4 pathogenic type III effector avirulence factor Avr cleavage site domain-containing protein</fullName>
    </recommendedName>
</protein>
<evidence type="ECO:0000313" key="3">
    <source>
        <dbReference type="EMBL" id="KAK9015998.1"/>
    </source>
</evidence>
<dbReference type="PANTHER" id="PTHR33699">
    <property type="entry name" value="EXPRESSED PROTEIN"/>
    <property type="match status" value="1"/>
</dbReference>
<dbReference type="InterPro" id="IPR008700">
    <property type="entry name" value="TypeIII_avirulence_cleave"/>
</dbReference>
<dbReference type="Pfam" id="PF05627">
    <property type="entry name" value="AvrRpt-cleavage"/>
    <property type="match status" value="1"/>
</dbReference>
<evidence type="ECO:0000256" key="1">
    <source>
        <dbReference type="SAM" id="MobiDB-lite"/>
    </source>
</evidence>
<accession>A0ABR2RT72</accession>
<organism evidence="3 4">
    <name type="scientific">Hibiscus sabdariffa</name>
    <name type="common">roselle</name>
    <dbReference type="NCBI Taxonomy" id="183260"/>
    <lineage>
        <taxon>Eukaryota</taxon>
        <taxon>Viridiplantae</taxon>
        <taxon>Streptophyta</taxon>
        <taxon>Embryophyta</taxon>
        <taxon>Tracheophyta</taxon>
        <taxon>Spermatophyta</taxon>
        <taxon>Magnoliopsida</taxon>
        <taxon>eudicotyledons</taxon>
        <taxon>Gunneridae</taxon>
        <taxon>Pentapetalae</taxon>
        <taxon>rosids</taxon>
        <taxon>malvids</taxon>
        <taxon>Malvales</taxon>
        <taxon>Malvaceae</taxon>
        <taxon>Malvoideae</taxon>
        <taxon>Hibiscus</taxon>
    </lineage>
</organism>
<dbReference type="Proteomes" id="UP001396334">
    <property type="component" value="Unassembled WGS sequence"/>
</dbReference>
<dbReference type="EMBL" id="JBBPBN010000021">
    <property type="protein sequence ID" value="KAK9015998.1"/>
    <property type="molecule type" value="Genomic_DNA"/>
</dbReference>
<proteinExistence type="predicted"/>
<dbReference type="PANTHER" id="PTHR33699:SF2">
    <property type="entry name" value="PATHOGENIC TYPE III EFFECTOR AVIRULENCE FACTOR AVR AVRRPT-CLEAVAGE: CLEAVAGE SITE PROTEIN-RELATED"/>
    <property type="match status" value="1"/>
</dbReference>
<evidence type="ECO:0000313" key="4">
    <source>
        <dbReference type="Proteomes" id="UP001396334"/>
    </source>
</evidence>
<sequence>MDDYYRRSHVPAFGSWDWNNDLPFTQCFESARPAGLLRYTYSQDRDLYVAAGDLYENHVLTTAMIVVPRTRGRVRDKKERWELEEAPNPAPMPRPTPKPVDEDLYKISPDLLYAYAKPKKVPS</sequence>
<gene>
    <name evidence="3" type="ORF">V6N11_007085</name>
</gene>
<keyword evidence="4" id="KW-1185">Reference proteome</keyword>
<feature type="region of interest" description="Disordered" evidence="1">
    <location>
        <begin position="78"/>
        <end position="101"/>
    </location>
</feature>
<reference evidence="3 4" key="1">
    <citation type="journal article" date="2024" name="G3 (Bethesda)">
        <title>Genome assembly of Hibiscus sabdariffa L. provides insights into metabolisms of medicinal natural products.</title>
        <authorList>
            <person name="Kim T."/>
        </authorList>
    </citation>
    <scope>NUCLEOTIDE SEQUENCE [LARGE SCALE GENOMIC DNA]</scope>
    <source>
        <strain evidence="3">TK-2024</strain>
        <tissue evidence="3">Old leaves</tissue>
    </source>
</reference>
<feature type="compositionally biased region" description="Pro residues" evidence="1">
    <location>
        <begin position="88"/>
        <end position="98"/>
    </location>
</feature>
<name>A0ABR2RT72_9ROSI</name>
<evidence type="ECO:0000259" key="2">
    <source>
        <dbReference type="Pfam" id="PF05627"/>
    </source>
</evidence>
<feature type="domain" description="RIN4 pathogenic type III effector avirulence factor Avr cleavage site" evidence="2">
    <location>
        <begin position="6"/>
        <end position="32"/>
    </location>
</feature>